<proteinExistence type="predicted"/>
<dbReference type="AlphaFoldDB" id="A0A379JM22"/>
<reference evidence="3 4" key="1">
    <citation type="submission" date="2018-06" db="EMBL/GenBank/DDBJ databases">
        <authorList>
            <consortium name="Pathogen Informatics"/>
            <person name="Doyle S."/>
        </authorList>
    </citation>
    <scope>NUCLEOTIDE SEQUENCE [LARGE SCALE GENOMIC DNA]</scope>
    <source>
        <strain evidence="3 4">NCTC1934</strain>
    </source>
</reference>
<feature type="transmembrane region" description="Helical" evidence="2">
    <location>
        <begin position="106"/>
        <end position="128"/>
    </location>
</feature>
<dbReference type="Proteomes" id="UP000255467">
    <property type="component" value="Unassembled WGS sequence"/>
</dbReference>
<gene>
    <name evidence="3" type="ORF">NCTC1934_06902</name>
</gene>
<keyword evidence="4" id="KW-1185">Reference proteome</keyword>
<dbReference type="EMBL" id="UGRY01000008">
    <property type="protein sequence ID" value="SUD49548.1"/>
    <property type="molecule type" value="Genomic_DNA"/>
</dbReference>
<feature type="compositionally biased region" description="Pro residues" evidence="1">
    <location>
        <begin position="193"/>
        <end position="203"/>
    </location>
</feature>
<keyword evidence="2" id="KW-1133">Transmembrane helix</keyword>
<feature type="transmembrane region" description="Helical" evidence="2">
    <location>
        <begin position="31"/>
        <end position="54"/>
    </location>
</feature>
<protein>
    <submittedName>
        <fullName evidence="3">Protein of uncharacterized function (DUF2637)</fullName>
    </submittedName>
</protein>
<organism evidence="3 4">
    <name type="scientific">Nocardia otitidiscaviarum</name>
    <dbReference type="NCBI Taxonomy" id="1823"/>
    <lineage>
        <taxon>Bacteria</taxon>
        <taxon>Bacillati</taxon>
        <taxon>Actinomycetota</taxon>
        <taxon>Actinomycetes</taxon>
        <taxon>Mycobacteriales</taxon>
        <taxon>Nocardiaceae</taxon>
        <taxon>Nocardia</taxon>
    </lineage>
</organism>
<keyword evidence="2" id="KW-0472">Membrane</keyword>
<feature type="compositionally biased region" description="Low complexity" evidence="1">
    <location>
        <begin position="179"/>
        <end position="192"/>
    </location>
</feature>
<accession>A0A379JM22</accession>
<evidence type="ECO:0000313" key="4">
    <source>
        <dbReference type="Proteomes" id="UP000255467"/>
    </source>
</evidence>
<feature type="region of interest" description="Disordered" evidence="1">
    <location>
        <begin position="165"/>
        <end position="249"/>
    </location>
</feature>
<evidence type="ECO:0000256" key="2">
    <source>
        <dbReference type="SAM" id="Phobius"/>
    </source>
</evidence>
<sequence>MLLGFWALVSVAANGVHAGLAQSAGAPVSPLGAAAFGVLAPLSLLGVTELIARLLRLAHVTRGSHLIYAALGLAMVGAAALALAAFRLSFAGLEEFGAMCGVPRDLAWLVPCIIDGAILVADVAVIAASTAARLAPTATPAAPVSAVVPASPAMLPARPAVPAVPNRASAPAPTPNPAPVAANSPTARTAPAKPTPKPAPTPKPTSGKLTVAETAPSKAIRTAARPRPTEEPVRPRLQMVMPRLNIAAD</sequence>
<feature type="transmembrane region" description="Helical" evidence="2">
    <location>
        <begin position="66"/>
        <end position="86"/>
    </location>
</feature>
<dbReference type="InterPro" id="IPR021235">
    <property type="entry name" value="DUF2637"/>
</dbReference>
<name>A0A379JM22_9NOCA</name>
<evidence type="ECO:0000256" key="1">
    <source>
        <dbReference type="SAM" id="MobiDB-lite"/>
    </source>
</evidence>
<dbReference type="RefSeq" id="WP_051038213.1">
    <property type="nucleotide sequence ID" value="NZ_UGRY01000008.1"/>
</dbReference>
<keyword evidence="2" id="KW-0812">Transmembrane</keyword>
<evidence type="ECO:0000313" key="3">
    <source>
        <dbReference type="EMBL" id="SUD49548.1"/>
    </source>
</evidence>
<dbReference type="Pfam" id="PF10935">
    <property type="entry name" value="DUF2637"/>
    <property type="match status" value="1"/>
</dbReference>